<protein>
    <submittedName>
        <fullName evidence="1">Uncharacterized protein</fullName>
    </submittedName>
</protein>
<sequence length="131" mass="14326">MFGARDRCDPGHSRCDRRFVLGPPRRSQRGRCRALAVSTSRRGKGCAIRSTANDPHEISLDENVTRTPMYPADKYEAFKRPTDETGYGAEEIGGRFGVSAAVAFARGQPNLRASSRSMTSRRTGLALTCCG</sequence>
<gene>
    <name evidence="1" type="ORF">FYJ91_12135</name>
</gene>
<accession>A0A5D9C296</accession>
<dbReference type="EMBL" id="VTOU01000003">
    <property type="protein sequence ID" value="TZG25746.1"/>
    <property type="molecule type" value="Genomic_DNA"/>
</dbReference>
<evidence type="ECO:0000313" key="1">
    <source>
        <dbReference type="EMBL" id="TZG25746.1"/>
    </source>
</evidence>
<evidence type="ECO:0000313" key="2">
    <source>
        <dbReference type="Proteomes" id="UP000322077"/>
    </source>
</evidence>
<keyword evidence="2" id="KW-1185">Reference proteome</keyword>
<comment type="caution">
    <text evidence="1">The sequence shown here is derived from an EMBL/GenBank/DDBJ whole genome shotgun (WGS) entry which is preliminary data.</text>
</comment>
<name>A0A5D9C296_9SPHN</name>
<dbReference type="Gene3D" id="1.10.10.2830">
    <property type="match status" value="1"/>
</dbReference>
<dbReference type="AlphaFoldDB" id="A0A5D9C296"/>
<dbReference type="Proteomes" id="UP000322077">
    <property type="component" value="Unassembled WGS sequence"/>
</dbReference>
<proteinExistence type="predicted"/>
<reference evidence="1 2" key="1">
    <citation type="submission" date="2019-08" db="EMBL/GenBank/DDBJ databases">
        <authorList>
            <person name="Wang G."/>
            <person name="Xu Z."/>
        </authorList>
    </citation>
    <scope>NUCLEOTIDE SEQUENCE [LARGE SCALE GENOMIC DNA]</scope>
    <source>
        <strain evidence="1 2">ZX</strain>
    </source>
</reference>
<organism evidence="1 2">
    <name type="scientific">Sphingomonas montanisoli</name>
    <dbReference type="NCBI Taxonomy" id="2606412"/>
    <lineage>
        <taxon>Bacteria</taxon>
        <taxon>Pseudomonadati</taxon>
        <taxon>Pseudomonadota</taxon>
        <taxon>Alphaproteobacteria</taxon>
        <taxon>Sphingomonadales</taxon>
        <taxon>Sphingomonadaceae</taxon>
        <taxon>Sphingomonas</taxon>
    </lineage>
</organism>
<dbReference type="SUPFAM" id="SSF109709">
    <property type="entry name" value="KorB DNA-binding domain-like"/>
    <property type="match status" value="1"/>
</dbReference>